<feature type="transmembrane region" description="Helical" evidence="1">
    <location>
        <begin position="313"/>
        <end position="340"/>
    </location>
</feature>
<feature type="transmembrane region" description="Helical" evidence="1">
    <location>
        <begin position="106"/>
        <end position="129"/>
    </location>
</feature>
<comment type="caution">
    <text evidence="3">The sequence shown here is derived from an EMBL/GenBank/DDBJ whole genome shotgun (WGS) entry which is preliminary data.</text>
</comment>
<reference evidence="3 4" key="1">
    <citation type="submission" date="2023-03" db="EMBL/GenBank/DDBJ databases">
        <title>Fodinicurvata sp. CAU 1616 isolated from sea sendiment.</title>
        <authorList>
            <person name="Kim W."/>
        </authorList>
    </citation>
    <scope>NUCLEOTIDE SEQUENCE [LARGE SCALE GENOMIC DNA]</scope>
    <source>
        <strain evidence="3 4">CAU 1616</strain>
    </source>
</reference>
<evidence type="ECO:0000313" key="3">
    <source>
        <dbReference type="EMBL" id="MDF2096872.1"/>
    </source>
</evidence>
<keyword evidence="1" id="KW-0812">Transmembrane</keyword>
<feature type="transmembrane region" description="Helical" evidence="1">
    <location>
        <begin position="12"/>
        <end position="36"/>
    </location>
</feature>
<keyword evidence="1" id="KW-1133">Transmembrane helix</keyword>
<feature type="transmembrane region" description="Helical" evidence="1">
    <location>
        <begin position="56"/>
        <end position="79"/>
    </location>
</feature>
<accession>A0ABT5YPH2</accession>
<dbReference type="Proteomes" id="UP001215503">
    <property type="component" value="Unassembled WGS sequence"/>
</dbReference>
<dbReference type="Pfam" id="PF01970">
    <property type="entry name" value="TctA"/>
    <property type="match status" value="1"/>
</dbReference>
<sequence length="505" mass="52711">MDGLLQALPLALSLEGLLFTLIGTTLGILVGSIPGLSGTMLIALSLPLTFTMSPALALMMLVGMYVGSVAGGLISATLLRMPGTPASVLTTLDGYPMARAGRPGRALALGITASFVGGLVSWVALILVSRPLADFALRFTPWDYFAFIMVAMVLIASLSRGAMVKGLLSGFLGILIAMPGSDPSTGMPRLAFGNRAMENGFDVLPVLIGLFAVSQIMRGLTEHLGVAERIEIRRERVTLSLADWRRHGGNMLRSSTLGTLIGILPGVGANVGSVVAYSTARSFSKEPERFGTGSEEAVIASEAGNSATVGGALVPLVAIGIPGSVIDAILIGGLYLHGIVPGPMLFSTNPDVVYAIMISCLVATLMMFVLMTGLVRHLPKLARVDRSLLLPGILVFCIVGSYAATNRFFDVWVMLAFGVLGFLLEKARVPLAPLVIGFILGPLAEAKLRTGLMITAGDPSPLVTQPLPAFLMGIALLLLLWPLLSRLLPPRLKPGARPAGGSGPA</sequence>
<gene>
    <name evidence="3" type="ORF">P2G67_12895</name>
</gene>
<feature type="transmembrane region" description="Helical" evidence="1">
    <location>
        <begin position="387"/>
        <end position="403"/>
    </location>
</feature>
<evidence type="ECO:0000313" key="4">
    <source>
        <dbReference type="Proteomes" id="UP001215503"/>
    </source>
</evidence>
<dbReference type="PANTHER" id="PTHR35342">
    <property type="entry name" value="TRICARBOXYLIC TRANSPORT PROTEIN"/>
    <property type="match status" value="1"/>
</dbReference>
<evidence type="ECO:0000259" key="2">
    <source>
        <dbReference type="Pfam" id="PF01970"/>
    </source>
</evidence>
<feature type="transmembrane region" description="Helical" evidence="1">
    <location>
        <begin position="135"/>
        <end position="155"/>
    </location>
</feature>
<dbReference type="EMBL" id="JARHUD010000008">
    <property type="protein sequence ID" value="MDF2096872.1"/>
    <property type="molecule type" value="Genomic_DNA"/>
</dbReference>
<dbReference type="RefSeq" id="WP_275823637.1">
    <property type="nucleotide sequence ID" value="NZ_JARHUD010000008.1"/>
</dbReference>
<feature type="transmembrane region" description="Helical" evidence="1">
    <location>
        <begin position="352"/>
        <end position="375"/>
    </location>
</feature>
<dbReference type="PANTHER" id="PTHR35342:SF5">
    <property type="entry name" value="TRICARBOXYLIC TRANSPORT PROTEIN"/>
    <property type="match status" value="1"/>
</dbReference>
<feature type="transmembrane region" description="Helical" evidence="1">
    <location>
        <begin position="468"/>
        <end position="488"/>
    </location>
</feature>
<keyword evidence="1" id="KW-0472">Membrane</keyword>
<proteinExistence type="predicted"/>
<keyword evidence="4" id="KW-1185">Reference proteome</keyword>
<name>A0ABT5YPH2_9PROT</name>
<organism evidence="3 4">
    <name type="scientific">Aquibaculum arenosum</name>
    <dbReference type="NCBI Taxonomy" id="3032591"/>
    <lineage>
        <taxon>Bacteria</taxon>
        <taxon>Pseudomonadati</taxon>
        <taxon>Pseudomonadota</taxon>
        <taxon>Alphaproteobacteria</taxon>
        <taxon>Rhodospirillales</taxon>
        <taxon>Rhodovibrionaceae</taxon>
        <taxon>Aquibaculum</taxon>
    </lineage>
</organism>
<dbReference type="InterPro" id="IPR002823">
    <property type="entry name" value="DUF112_TM"/>
</dbReference>
<feature type="domain" description="DUF112" evidence="2">
    <location>
        <begin position="17"/>
        <end position="436"/>
    </location>
</feature>
<protein>
    <submittedName>
        <fullName evidence="3">Tripartite tricarboxylate transporter permease</fullName>
    </submittedName>
</protein>
<evidence type="ECO:0000256" key="1">
    <source>
        <dbReference type="SAM" id="Phobius"/>
    </source>
</evidence>